<proteinExistence type="inferred from homology"/>
<dbReference type="PATRIC" id="fig|1142394.8.peg.1901"/>
<comment type="function">
    <text evidence="3">Required for rescue of stalled ribosomes mediated by trans-translation. Binds to transfer-messenger RNA (tmRNA), required for stable association of tmRNA with ribosomes. tmRNA and SmpB together mimic tRNA shape, replacing the anticodon stem-loop with SmpB. tmRNA is encoded by the ssrA gene; the 2 termini fold to resemble tRNA(Ala) and it encodes a 'tag peptide', a short internal open reading frame. During trans-translation Ala-aminoacylated tmRNA acts like a tRNA, entering the A-site of stalled ribosomes, displacing the stalled mRNA. The ribosome then switches to translate the ORF on the tmRNA; the nascent peptide is terminated with the 'tag peptide' encoded by the tmRNA and targeted for degradation. The ribosome is freed to recommence translation, which seems to be the essential function of trans-translation.</text>
</comment>
<dbReference type="GO" id="GO:0070930">
    <property type="term" value="P:trans-translation-dependent protein tagging"/>
    <property type="evidence" value="ECO:0007669"/>
    <property type="project" value="TreeGrafter"/>
</dbReference>
<dbReference type="eggNOG" id="COG0691">
    <property type="taxonomic scope" value="Bacteria"/>
</dbReference>
<dbReference type="RefSeq" id="WP_014437221.1">
    <property type="nucleotide sequence ID" value="NC_017080.1"/>
</dbReference>
<dbReference type="NCBIfam" id="NF003843">
    <property type="entry name" value="PRK05422.1"/>
    <property type="match status" value="1"/>
</dbReference>
<dbReference type="SUPFAM" id="SSF74982">
    <property type="entry name" value="Small protein B (SmpB)"/>
    <property type="match status" value="1"/>
</dbReference>
<dbReference type="GO" id="GO:0003723">
    <property type="term" value="F:RNA binding"/>
    <property type="evidence" value="ECO:0007669"/>
    <property type="project" value="UniProtKB-UniRule"/>
</dbReference>
<evidence type="ECO:0000256" key="2">
    <source>
        <dbReference type="ARBA" id="ARBA00022884"/>
    </source>
</evidence>
<dbReference type="GO" id="GO:0005829">
    <property type="term" value="C:cytosol"/>
    <property type="evidence" value="ECO:0007669"/>
    <property type="project" value="TreeGrafter"/>
</dbReference>
<organism evidence="4 5">
    <name type="scientific">Phycisphaera mikurensis (strain NBRC 102666 / KCTC 22515 / FYK2301M01)</name>
    <dbReference type="NCBI Taxonomy" id="1142394"/>
    <lineage>
        <taxon>Bacteria</taxon>
        <taxon>Pseudomonadati</taxon>
        <taxon>Planctomycetota</taxon>
        <taxon>Phycisphaerae</taxon>
        <taxon>Phycisphaerales</taxon>
        <taxon>Phycisphaeraceae</taxon>
        <taxon>Phycisphaera</taxon>
    </lineage>
</organism>
<comment type="subcellular location">
    <subcellularLocation>
        <location evidence="3">Cytoplasm</location>
    </subcellularLocation>
    <text evidence="3">The tmRNA-SmpB complex associates with stalled 70S ribosomes.</text>
</comment>
<keyword evidence="5" id="KW-1185">Reference proteome</keyword>
<dbReference type="OrthoDB" id="9805462at2"/>
<comment type="similarity">
    <text evidence="3">Belongs to the SmpB family.</text>
</comment>
<dbReference type="Pfam" id="PF01668">
    <property type="entry name" value="SmpB"/>
    <property type="match status" value="1"/>
</dbReference>
<dbReference type="PANTHER" id="PTHR30308:SF2">
    <property type="entry name" value="SSRA-BINDING PROTEIN"/>
    <property type="match status" value="1"/>
</dbReference>
<evidence type="ECO:0000256" key="3">
    <source>
        <dbReference type="HAMAP-Rule" id="MF_00023"/>
    </source>
</evidence>
<accession>I0IFG5</accession>
<dbReference type="CDD" id="cd09294">
    <property type="entry name" value="SmpB"/>
    <property type="match status" value="1"/>
</dbReference>
<evidence type="ECO:0000313" key="5">
    <source>
        <dbReference type="Proteomes" id="UP000007881"/>
    </source>
</evidence>
<dbReference type="HOGENOM" id="CLU_108953_0_1_0"/>
<dbReference type="GO" id="GO:0070929">
    <property type="term" value="P:trans-translation"/>
    <property type="evidence" value="ECO:0007669"/>
    <property type="project" value="UniProtKB-UniRule"/>
</dbReference>
<evidence type="ECO:0000313" key="4">
    <source>
        <dbReference type="EMBL" id="BAM04003.1"/>
    </source>
</evidence>
<dbReference type="KEGG" id="phm:PSMK_18440"/>
<dbReference type="PANTHER" id="PTHR30308">
    <property type="entry name" value="TMRNA-BINDING COMPONENT OF TRANS-TRANSLATION TAGGING COMPLEX"/>
    <property type="match status" value="1"/>
</dbReference>
<dbReference type="InterPro" id="IPR000037">
    <property type="entry name" value="SsrA-bd_prot"/>
</dbReference>
<evidence type="ECO:0000256" key="1">
    <source>
        <dbReference type="ARBA" id="ARBA00022490"/>
    </source>
</evidence>
<dbReference type="NCBIfam" id="TIGR00086">
    <property type="entry name" value="smpB"/>
    <property type="match status" value="1"/>
</dbReference>
<dbReference type="PROSITE" id="PS01317">
    <property type="entry name" value="SSRP"/>
    <property type="match status" value="1"/>
</dbReference>
<protein>
    <recommendedName>
        <fullName evidence="3">SsrA-binding protein</fullName>
    </recommendedName>
    <alternativeName>
        <fullName evidence="3">Small protein B</fullName>
    </alternativeName>
</protein>
<dbReference type="Gene3D" id="2.40.280.10">
    <property type="match status" value="1"/>
</dbReference>
<reference evidence="4 5" key="1">
    <citation type="submission" date="2012-02" db="EMBL/GenBank/DDBJ databases">
        <title>Complete genome sequence of Phycisphaera mikurensis NBRC 102666.</title>
        <authorList>
            <person name="Ankai A."/>
            <person name="Hosoyama A."/>
            <person name="Terui Y."/>
            <person name="Sekine M."/>
            <person name="Fukai R."/>
            <person name="Kato Y."/>
            <person name="Nakamura S."/>
            <person name="Yamada-Narita S."/>
            <person name="Kawakoshi A."/>
            <person name="Fukunaga Y."/>
            <person name="Yamazaki S."/>
            <person name="Fujita N."/>
        </authorList>
    </citation>
    <scope>NUCLEOTIDE SEQUENCE [LARGE SCALE GENOMIC DNA]</scope>
    <source>
        <strain evidence="5">NBRC 102666 / KCTC 22515 / FYK2301M01</strain>
    </source>
</reference>
<name>I0IFG5_PHYMF</name>
<dbReference type="Proteomes" id="UP000007881">
    <property type="component" value="Chromosome"/>
</dbReference>
<dbReference type="AlphaFoldDB" id="I0IFG5"/>
<dbReference type="InterPro" id="IPR020081">
    <property type="entry name" value="SsrA-bd_prot_CS"/>
</dbReference>
<dbReference type="HAMAP" id="MF_00023">
    <property type="entry name" value="SmpB"/>
    <property type="match status" value="1"/>
</dbReference>
<dbReference type="STRING" id="1142394.PSMK_18440"/>
<gene>
    <name evidence="3 4" type="primary">smpB</name>
    <name evidence="4" type="ordered locus">PSMK_18440</name>
</gene>
<sequence length="175" mass="19758">MAKSKAAKAKARLARHNFEPRVENRRTRHDYAIADRLECGIQLMGSEVKSIRHGHVQLAGGYATIDPTGRSFVLHGIDIAPYPHAGPFNHDPKRPRQLLAHRREILKLQQETDGRGVTLVPTALYFKEGRIKVEIGVGVGKKTHDKRHDLKEREGQREIERAMTRKLIGADPRGL</sequence>
<keyword evidence="2 3" id="KW-0694">RNA-binding</keyword>
<dbReference type="InterPro" id="IPR023620">
    <property type="entry name" value="SmpB"/>
</dbReference>
<dbReference type="EMBL" id="AP012338">
    <property type="protein sequence ID" value="BAM04003.1"/>
    <property type="molecule type" value="Genomic_DNA"/>
</dbReference>
<keyword evidence="1 3" id="KW-0963">Cytoplasm</keyword>